<dbReference type="EMBL" id="QLMA01000001">
    <property type="protein sequence ID" value="RAJ88005.1"/>
    <property type="molecule type" value="Genomic_DNA"/>
</dbReference>
<sequence length="59" mass="6780">MKKLEKLNEKKVESLETIKGGLMALQPEFSLEDGQEKTTYNEASWNGKHWVTDTRPDAK</sequence>
<evidence type="ECO:0000313" key="1">
    <source>
        <dbReference type="EMBL" id="RAJ88005.1"/>
    </source>
</evidence>
<keyword evidence="2" id="KW-1185">Reference proteome</keyword>
<dbReference type="OrthoDB" id="680850at2"/>
<accession>A0A327WBW3</accession>
<reference evidence="1 2" key="1">
    <citation type="submission" date="2018-06" db="EMBL/GenBank/DDBJ databases">
        <title>Genomic Encyclopedia of Archaeal and Bacterial Type Strains, Phase II (KMG-II): from individual species to whole genera.</title>
        <authorList>
            <person name="Goeker M."/>
        </authorList>
    </citation>
    <scope>NUCLEOTIDE SEQUENCE [LARGE SCALE GENOMIC DNA]</scope>
    <source>
        <strain evidence="1 2">DSM 29821</strain>
    </source>
</reference>
<organism evidence="1 2">
    <name type="scientific">Chitinophaga dinghuensis</name>
    <dbReference type="NCBI Taxonomy" id="1539050"/>
    <lineage>
        <taxon>Bacteria</taxon>
        <taxon>Pseudomonadati</taxon>
        <taxon>Bacteroidota</taxon>
        <taxon>Chitinophagia</taxon>
        <taxon>Chitinophagales</taxon>
        <taxon>Chitinophagaceae</taxon>
        <taxon>Chitinophaga</taxon>
    </lineage>
</organism>
<evidence type="ECO:0000313" key="2">
    <source>
        <dbReference type="Proteomes" id="UP000249819"/>
    </source>
</evidence>
<dbReference type="AlphaFoldDB" id="A0A327WBW3"/>
<comment type="caution">
    <text evidence="1">The sequence shown here is derived from an EMBL/GenBank/DDBJ whole genome shotgun (WGS) entry which is preliminary data.</text>
</comment>
<gene>
    <name evidence="1" type="ORF">CLV59_101770</name>
</gene>
<dbReference type="Proteomes" id="UP000249819">
    <property type="component" value="Unassembled WGS sequence"/>
</dbReference>
<name>A0A327WBW3_9BACT</name>
<proteinExistence type="predicted"/>
<protein>
    <submittedName>
        <fullName evidence="1">Uncharacterized protein</fullName>
    </submittedName>
</protein>
<dbReference type="RefSeq" id="WP_111590662.1">
    <property type="nucleotide sequence ID" value="NZ_QLMA01000001.1"/>
</dbReference>